<evidence type="ECO:0008006" key="4">
    <source>
        <dbReference type="Google" id="ProtNLM"/>
    </source>
</evidence>
<accession>A0A0P1E315</accession>
<sequence length="175" mass="19901">MDLHSSIFELIDMRSFSNLWYWIVLAVLWSSASHWAMGVPYDLLVRARRVGGQSEQDLLDIVRINRNRMLYIVDMSGLVILALSCFFFTGLAMLGFYYGVEFAQALFLLLFPVSLVTLINIRAARKLQRIEPVLESVSKILVRCRIYTQIIGMISIVITSLWGMYQNVSIGVLGG</sequence>
<dbReference type="RefSeq" id="WP_058271787.1">
    <property type="nucleotide sequence ID" value="NZ_CYPS01000008.1"/>
</dbReference>
<dbReference type="AlphaFoldDB" id="A0A0P1E315"/>
<evidence type="ECO:0000313" key="2">
    <source>
        <dbReference type="EMBL" id="CUH41711.1"/>
    </source>
</evidence>
<reference evidence="3" key="1">
    <citation type="submission" date="2015-09" db="EMBL/GenBank/DDBJ databases">
        <authorList>
            <person name="Rodrigo-Torres L."/>
            <person name="Arahal D.R."/>
        </authorList>
    </citation>
    <scope>NUCLEOTIDE SEQUENCE [LARGE SCALE GENOMIC DNA]</scope>
    <source>
        <strain evidence="3">CECT 4293</strain>
    </source>
</reference>
<dbReference type="Proteomes" id="UP000050786">
    <property type="component" value="Unassembled WGS sequence"/>
</dbReference>
<keyword evidence="3" id="KW-1185">Reference proteome</keyword>
<evidence type="ECO:0000256" key="1">
    <source>
        <dbReference type="SAM" id="Phobius"/>
    </source>
</evidence>
<name>A0A0P1E315_9RHOB</name>
<feature type="transmembrane region" description="Helical" evidence="1">
    <location>
        <begin position="20"/>
        <end position="39"/>
    </location>
</feature>
<feature type="transmembrane region" description="Helical" evidence="1">
    <location>
        <begin position="102"/>
        <end position="123"/>
    </location>
</feature>
<protein>
    <recommendedName>
        <fullName evidence="4">Component of SufBCD complex</fullName>
    </recommendedName>
</protein>
<evidence type="ECO:0000313" key="3">
    <source>
        <dbReference type="Proteomes" id="UP000050786"/>
    </source>
</evidence>
<gene>
    <name evidence="2" type="ORF">RUM4293_00592</name>
</gene>
<keyword evidence="1" id="KW-0472">Membrane</keyword>
<organism evidence="2 3">
    <name type="scientific">Ruegeria atlantica</name>
    <dbReference type="NCBI Taxonomy" id="81569"/>
    <lineage>
        <taxon>Bacteria</taxon>
        <taxon>Pseudomonadati</taxon>
        <taxon>Pseudomonadota</taxon>
        <taxon>Alphaproteobacteria</taxon>
        <taxon>Rhodobacterales</taxon>
        <taxon>Roseobacteraceae</taxon>
        <taxon>Ruegeria</taxon>
    </lineage>
</organism>
<feature type="transmembrane region" description="Helical" evidence="1">
    <location>
        <begin position="71"/>
        <end position="96"/>
    </location>
</feature>
<keyword evidence="1" id="KW-1133">Transmembrane helix</keyword>
<feature type="transmembrane region" description="Helical" evidence="1">
    <location>
        <begin position="144"/>
        <end position="165"/>
    </location>
</feature>
<dbReference type="EMBL" id="CYPS01000008">
    <property type="protein sequence ID" value="CUH41711.1"/>
    <property type="molecule type" value="Genomic_DNA"/>
</dbReference>
<proteinExistence type="predicted"/>
<keyword evidence="1" id="KW-0812">Transmembrane</keyword>